<keyword evidence="4" id="KW-1185">Reference proteome</keyword>
<dbReference type="Proteomes" id="UP001055429">
    <property type="component" value="Chromosome"/>
</dbReference>
<evidence type="ECO:0000313" key="3">
    <source>
        <dbReference type="EMBL" id="URI15185.1"/>
    </source>
</evidence>
<organism evidence="3 4">
    <name type="scientific">Brevundimonas albigilva</name>
    <dbReference type="NCBI Taxonomy" id="1312364"/>
    <lineage>
        <taxon>Bacteria</taxon>
        <taxon>Pseudomonadati</taxon>
        <taxon>Pseudomonadota</taxon>
        <taxon>Alphaproteobacteria</taxon>
        <taxon>Caulobacterales</taxon>
        <taxon>Caulobacteraceae</taxon>
        <taxon>Brevundimonas</taxon>
    </lineage>
</organism>
<dbReference type="EMBL" id="CP097649">
    <property type="protein sequence ID" value="URI15185.1"/>
    <property type="molecule type" value="Genomic_DNA"/>
</dbReference>
<evidence type="ECO:0000259" key="2">
    <source>
        <dbReference type="Pfam" id="PF07238"/>
    </source>
</evidence>
<sequence>MSLFGSKFGRAPDPADRRQEPRRAANARGVVVASGVETACLIVDQSAAGFRLRLDRGAALPRDVVVIDVAEGLAYPGVVVWQKGQEAGIKQAGPTPLRGLTPARMTAAREAWLRAGGR</sequence>
<feature type="region of interest" description="Disordered" evidence="1">
    <location>
        <begin position="1"/>
        <end position="27"/>
    </location>
</feature>
<protein>
    <submittedName>
        <fullName evidence="3">PilZ domain-containing protein</fullName>
    </submittedName>
</protein>
<dbReference type="Pfam" id="PF07238">
    <property type="entry name" value="PilZ"/>
    <property type="match status" value="1"/>
</dbReference>
<feature type="domain" description="PilZ" evidence="2">
    <location>
        <begin position="16"/>
        <end position="89"/>
    </location>
</feature>
<evidence type="ECO:0000256" key="1">
    <source>
        <dbReference type="SAM" id="MobiDB-lite"/>
    </source>
</evidence>
<accession>A0ABY4SJM5</accession>
<evidence type="ECO:0000313" key="4">
    <source>
        <dbReference type="Proteomes" id="UP001055429"/>
    </source>
</evidence>
<feature type="compositionally biased region" description="Basic and acidic residues" evidence="1">
    <location>
        <begin position="13"/>
        <end position="23"/>
    </location>
</feature>
<dbReference type="RefSeq" id="WP_249751766.1">
    <property type="nucleotide sequence ID" value="NZ_CP097298.1"/>
</dbReference>
<proteinExistence type="predicted"/>
<dbReference type="SUPFAM" id="SSF141371">
    <property type="entry name" value="PilZ domain-like"/>
    <property type="match status" value="1"/>
</dbReference>
<gene>
    <name evidence="3" type="ORF">M8231_15570</name>
</gene>
<dbReference type="InterPro" id="IPR009875">
    <property type="entry name" value="PilZ_domain"/>
</dbReference>
<reference evidence="3" key="1">
    <citation type="submission" date="2022-05" db="EMBL/GenBank/DDBJ databases">
        <title>Brevundimonas albigilva TT17 genome sequence.</title>
        <authorList>
            <person name="Lee K."/>
            <person name="Son H."/>
        </authorList>
    </citation>
    <scope>NUCLEOTIDE SEQUENCE</scope>
    <source>
        <strain evidence="3">TT17</strain>
    </source>
</reference>
<name>A0ABY4SJM5_9CAUL</name>